<accession>A0ACC1P7J5</accession>
<protein>
    <submittedName>
        <fullName evidence="1">Uncharacterized protein</fullName>
    </submittedName>
</protein>
<evidence type="ECO:0000313" key="2">
    <source>
        <dbReference type="Proteomes" id="UP001143856"/>
    </source>
</evidence>
<organism evidence="1 2">
    <name type="scientific">Xylaria curta</name>
    <dbReference type="NCBI Taxonomy" id="42375"/>
    <lineage>
        <taxon>Eukaryota</taxon>
        <taxon>Fungi</taxon>
        <taxon>Dikarya</taxon>
        <taxon>Ascomycota</taxon>
        <taxon>Pezizomycotina</taxon>
        <taxon>Sordariomycetes</taxon>
        <taxon>Xylariomycetidae</taxon>
        <taxon>Xylariales</taxon>
        <taxon>Xylariaceae</taxon>
        <taxon>Xylaria</taxon>
    </lineage>
</organism>
<proteinExistence type="predicted"/>
<evidence type="ECO:0000313" key="1">
    <source>
        <dbReference type="EMBL" id="KAJ2988060.1"/>
    </source>
</evidence>
<keyword evidence="2" id="KW-1185">Reference proteome</keyword>
<dbReference type="Proteomes" id="UP001143856">
    <property type="component" value="Unassembled WGS sequence"/>
</dbReference>
<reference evidence="1" key="1">
    <citation type="submission" date="2022-10" db="EMBL/GenBank/DDBJ databases">
        <title>Genome Sequence of Xylaria curta.</title>
        <authorList>
            <person name="Buettner E."/>
        </authorList>
    </citation>
    <scope>NUCLEOTIDE SEQUENCE</scope>
    <source>
        <strain evidence="1">Babe10</strain>
    </source>
</reference>
<comment type="caution">
    <text evidence="1">The sequence shown here is derived from an EMBL/GenBank/DDBJ whole genome shotgun (WGS) entry which is preliminary data.</text>
</comment>
<gene>
    <name evidence="1" type="ORF">NUW58_g4175</name>
</gene>
<name>A0ACC1P7J5_9PEZI</name>
<dbReference type="EMBL" id="JAPDGR010000702">
    <property type="protein sequence ID" value="KAJ2988060.1"/>
    <property type="molecule type" value="Genomic_DNA"/>
</dbReference>
<sequence>MDAQSSNTDVVEPEEISPPVMRPRKQLPSERTNPQRRQVNQNVDPVSTLRILEYFENGTAPAYRLSRSAQGWQLFLSHFRNKHTETMTTQPWDLLPRHIGDTTLDTLLNIDFLRRENIDIQVCDFSVDKAQWSTEHMRDFERICRQKPDDVSLRWIHVPIGNGIFQSTLEDIFLHCDPEGVERPNTFIRSGLPNWAYPEVNMMTFINREDHQARIDAVKRLSTMRKFSNIVPDAGLCETVRNDLKWRSKVLDKELGFWDMVSADFPTPVSEKICLRQDIGPLTGGVTSMDFQKQALSKHEQFAKASLVLSKVRAFNRSDGFLLTFANTPGIDYLAKDFEQLIKHPGYDMIYHHDASVIAHSMHAFQHSGTRRWKLKCNEHAAVWLIVYLFTEAAVTPHNIRGGRSAIELLDAYMEIMRSLKKKDMPWSLGQSPILVREYQQYMEEIKTIESITSDNLRLLENILLDIQDLESIGCDHKQCATEAETRNNDEAKDDSRWKPESMAQRLEWAINQLREREADLRRMDMHFDKALKNLLDICIIEQNDRSVVADTMNKAILLFTGITVVFLPLSFVTSYLGMNLADIRDTTIDQAWFWKYLGSERMTQNAFPFPDRNLYHTARVKVAKLAPEDAAFLLALIVQSSLRHESDTEMLNDYFNAEVVWQG</sequence>